<dbReference type="STRING" id="573570.F7310_00435"/>
<dbReference type="OrthoDB" id="5603618at2"/>
<proteinExistence type="predicted"/>
<dbReference type="KEGG" id="frx:F7310_00435"/>
<dbReference type="InterPro" id="IPR036390">
    <property type="entry name" value="WH_DNA-bd_sf"/>
</dbReference>
<dbReference type="Gene3D" id="1.10.10.10">
    <property type="entry name" value="Winged helix-like DNA-binding domain superfamily/Winged helix DNA-binding domain"/>
    <property type="match status" value="1"/>
</dbReference>
<gene>
    <name evidence="1" type="ORF">F7310_00435</name>
</gene>
<reference evidence="1 2" key="1">
    <citation type="journal article" date="2016" name="Appl. Environ. Microbiol.">
        <title>Whole genome relationships among Francisella bacteria of diverse origin define new species and provide specific regions for detection.</title>
        <authorList>
            <person name="Challacombe J.F."/>
            <person name="Petersen J.M."/>
            <person name="Gallegos-Graves V."/>
            <person name="Hodge D."/>
            <person name="Pillai S."/>
            <person name="Kuske C.R."/>
        </authorList>
    </citation>
    <scope>NUCLEOTIDE SEQUENCE [LARGE SCALE GENOMIC DNA]</scope>
    <source>
        <strain evidence="2">TX07-7310</strain>
    </source>
</reference>
<dbReference type="EMBL" id="CP016796">
    <property type="protein sequence ID" value="API87726.1"/>
    <property type="molecule type" value="Genomic_DNA"/>
</dbReference>
<dbReference type="AlphaFoldDB" id="A0A1L4BV67"/>
<name>A0A1L4BV67_9GAMM</name>
<sequence length="317" mass="37110">MGVLSKDIIEATRYFLKLVELGSYSSVKKYYGVELNTIKNKIENLERFLDIKLIMNIQNRISPTTDGMKYYHSCNKTFKDLEDTIQNVKQSGFRERKSIKILGAPLFLKIVIDLVLPQIQEINEESFNFALDSYQIDNLNGSQYQFDSYSVIQIFNKHLEFLDLDDWIVCSSVEAIKLPAHIYGNKELIKDMHNNPQKIMEAPIVFNRYDFSLGVTEFKHGSETYKFNLDNVKYTVDNEIQKANLLKSKNVIGFMPKFYHDAVLRDYEHMAKIEGVEVEFPLEPHLVLVYKHSKYKDELINIVRAGIDKIRRKYIYT</sequence>
<evidence type="ECO:0000313" key="1">
    <source>
        <dbReference type="EMBL" id="API87726.1"/>
    </source>
</evidence>
<protein>
    <submittedName>
        <fullName evidence="1">LysR family transcriptional regulator</fullName>
    </submittedName>
</protein>
<dbReference type="SUPFAM" id="SSF46785">
    <property type="entry name" value="Winged helix' DNA-binding domain"/>
    <property type="match status" value="1"/>
</dbReference>
<accession>A0A1L4BV67</accession>
<organism evidence="1 2">
    <name type="scientific">Francisella uliginis</name>
    <dbReference type="NCBI Taxonomy" id="573570"/>
    <lineage>
        <taxon>Bacteria</taxon>
        <taxon>Pseudomonadati</taxon>
        <taxon>Pseudomonadota</taxon>
        <taxon>Gammaproteobacteria</taxon>
        <taxon>Thiotrichales</taxon>
        <taxon>Francisellaceae</taxon>
        <taxon>Francisella</taxon>
    </lineage>
</organism>
<evidence type="ECO:0000313" key="2">
    <source>
        <dbReference type="Proteomes" id="UP000184222"/>
    </source>
</evidence>
<dbReference type="RefSeq" id="WP_072713500.1">
    <property type="nucleotide sequence ID" value="NZ_CP016796.1"/>
</dbReference>
<dbReference type="Proteomes" id="UP000184222">
    <property type="component" value="Chromosome"/>
</dbReference>
<keyword evidence="2" id="KW-1185">Reference proteome</keyword>
<dbReference type="InterPro" id="IPR036388">
    <property type="entry name" value="WH-like_DNA-bd_sf"/>
</dbReference>